<keyword evidence="2" id="KW-1185">Reference proteome</keyword>
<reference evidence="1" key="1">
    <citation type="submission" date="2015-04" db="UniProtKB">
        <authorList>
            <consortium name="EnsemblPlants"/>
        </authorList>
    </citation>
    <scope>IDENTIFICATION</scope>
</reference>
<proteinExistence type="predicted"/>
<evidence type="ECO:0000313" key="1">
    <source>
        <dbReference type="EnsemblPlants" id="OGLUM04G22750.1"/>
    </source>
</evidence>
<reference evidence="1" key="2">
    <citation type="submission" date="2018-05" db="EMBL/GenBank/DDBJ databases">
        <title>OgluRS3 (Oryza glumaepatula Reference Sequence Version 3).</title>
        <authorList>
            <person name="Zhang J."/>
            <person name="Kudrna D."/>
            <person name="Lee S."/>
            <person name="Talag J."/>
            <person name="Welchert J."/>
            <person name="Wing R.A."/>
        </authorList>
    </citation>
    <scope>NUCLEOTIDE SEQUENCE [LARGE SCALE GENOMIC DNA]</scope>
</reference>
<accession>A0A0D9ZPP6</accession>
<dbReference type="STRING" id="40148.A0A0D9ZPP6"/>
<dbReference type="Gramene" id="OGLUM04G22750.1">
    <property type="protein sequence ID" value="OGLUM04G22750.1"/>
    <property type="gene ID" value="OGLUM04G22750"/>
</dbReference>
<dbReference type="AlphaFoldDB" id="A0A0D9ZPP6"/>
<dbReference type="eggNOG" id="KOG1187">
    <property type="taxonomic scope" value="Eukaryota"/>
</dbReference>
<organism evidence="1">
    <name type="scientific">Oryza glumipatula</name>
    <dbReference type="NCBI Taxonomy" id="40148"/>
    <lineage>
        <taxon>Eukaryota</taxon>
        <taxon>Viridiplantae</taxon>
        <taxon>Streptophyta</taxon>
        <taxon>Embryophyta</taxon>
        <taxon>Tracheophyta</taxon>
        <taxon>Spermatophyta</taxon>
        <taxon>Magnoliopsida</taxon>
        <taxon>Liliopsida</taxon>
        <taxon>Poales</taxon>
        <taxon>Poaceae</taxon>
        <taxon>BOP clade</taxon>
        <taxon>Oryzoideae</taxon>
        <taxon>Oryzeae</taxon>
        <taxon>Oryzinae</taxon>
        <taxon>Oryza</taxon>
    </lineage>
</organism>
<protein>
    <submittedName>
        <fullName evidence="1">Uncharacterized protein</fullName>
    </submittedName>
</protein>
<evidence type="ECO:0000313" key="2">
    <source>
        <dbReference type="Proteomes" id="UP000026961"/>
    </source>
</evidence>
<name>A0A0D9ZPP6_9ORYZ</name>
<dbReference type="Proteomes" id="UP000026961">
    <property type="component" value="Chromosome 4"/>
</dbReference>
<sequence length="281" mass="30966">MWAFTEFECREFSSWVKNWSAAAGVALGIVRGVEVEWDVPKGSEMVTCADGAVLVNATAVRGGMWCAYDTDLIGDGFARGTVCSKGTSCSNSGQESDDRECFFTWKVVQSWHRGRGAEDQLLSEVSHRNIARAVGFCPNSSNPVHEHFAGGTLELLTGLRHQHPFDSVAPKLREGRLHEVIDPTLLTGKQLPAPNEEVRKMFELAVMYMLSAQNGLCMLGVAKELMQIVRNNIGSSSKIEISLEETFLELEPAADDLHVAQDAASPSSFKRELHHHLIHLE</sequence>
<dbReference type="HOGENOM" id="CLU_991695_0_0_1"/>
<dbReference type="EnsemblPlants" id="OGLUM04G22750.1">
    <property type="protein sequence ID" value="OGLUM04G22750.1"/>
    <property type="gene ID" value="OGLUM04G22750"/>
</dbReference>